<protein>
    <submittedName>
        <fullName evidence="7">HI0933 family protein</fullName>
    </submittedName>
</protein>
<organism evidence="7 8">
    <name type="scientific">Anaerococcus prevotii (strain ATCC 9321 / DSM 20548 / JCM 6508 / NCTC 11806 / PC1)</name>
    <name type="common">Peptostreptococcus prevotii</name>
    <name type="synonym">Peptococcus prevotii</name>
    <dbReference type="NCBI Taxonomy" id="525919"/>
    <lineage>
        <taxon>Bacteria</taxon>
        <taxon>Bacillati</taxon>
        <taxon>Bacillota</taxon>
        <taxon>Tissierellia</taxon>
        <taxon>Tissierellales</taxon>
        <taxon>Peptoniphilaceae</taxon>
        <taxon>Anaerococcus</taxon>
    </lineage>
</organism>
<dbReference type="PANTHER" id="PTHR42887:SF2">
    <property type="entry name" value="OS12G0638800 PROTEIN"/>
    <property type="match status" value="1"/>
</dbReference>
<dbReference type="KEGG" id="apr:Apre_1505"/>
<evidence type="ECO:0000256" key="1">
    <source>
        <dbReference type="ARBA" id="ARBA00001974"/>
    </source>
</evidence>
<comment type="cofactor">
    <cofactor evidence="1">
        <name>FAD</name>
        <dbReference type="ChEBI" id="CHEBI:57692"/>
    </cofactor>
</comment>
<keyword evidence="8" id="KW-1185">Reference proteome</keyword>
<dbReference type="SUPFAM" id="SSF51905">
    <property type="entry name" value="FAD/NAD(P)-binding domain"/>
    <property type="match status" value="1"/>
</dbReference>
<dbReference type="OrthoDB" id="9773233at2"/>
<dbReference type="InterPro" id="IPR023166">
    <property type="entry name" value="BaiN-like_dom_sf"/>
</dbReference>
<accession>C7REB3</accession>
<dbReference type="Gene3D" id="3.50.50.60">
    <property type="entry name" value="FAD/NAD(P)-binding domain"/>
    <property type="match status" value="1"/>
</dbReference>
<dbReference type="eggNOG" id="COG2081">
    <property type="taxonomic scope" value="Bacteria"/>
</dbReference>
<evidence type="ECO:0000259" key="5">
    <source>
        <dbReference type="Pfam" id="PF03486"/>
    </source>
</evidence>
<dbReference type="Gene3D" id="1.10.8.260">
    <property type="entry name" value="HI0933 insert domain-like"/>
    <property type="match status" value="1"/>
</dbReference>
<feature type="domain" description="RsdA/BaiN/AoA(So)-like Rossmann fold-like" evidence="5">
    <location>
        <begin position="2"/>
        <end position="394"/>
    </location>
</feature>
<feature type="signal peptide" evidence="4">
    <location>
        <begin position="1"/>
        <end position="19"/>
    </location>
</feature>
<evidence type="ECO:0000256" key="4">
    <source>
        <dbReference type="SAM" id="SignalP"/>
    </source>
</evidence>
<reference evidence="7 8" key="1">
    <citation type="journal article" date="2009" name="Stand. Genomic Sci.">
        <title>Complete genome sequence of Anaerococcus prevotii type strain (PC1).</title>
        <authorList>
            <person name="Labutti K."/>
            <person name="Pukall R."/>
            <person name="Steenblock K."/>
            <person name="Glavina Del Rio T."/>
            <person name="Tice H."/>
            <person name="Copeland A."/>
            <person name="Cheng J.F."/>
            <person name="Lucas S."/>
            <person name="Chen F."/>
            <person name="Nolan M."/>
            <person name="Bruce D."/>
            <person name="Goodwin L."/>
            <person name="Pitluck S."/>
            <person name="Ivanova N."/>
            <person name="Mavromatis K."/>
            <person name="Ovchinnikova G."/>
            <person name="Pati A."/>
            <person name="Chen A."/>
            <person name="Palaniappan K."/>
            <person name="Land M."/>
            <person name="Hauser L."/>
            <person name="Chang Y.J."/>
            <person name="Jeffries C.D."/>
            <person name="Chain P."/>
            <person name="Saunders E."/>
            <person name="Brettin T."/>
            <person name="Detter J.C."/>
            <person name="Han C."/>
            <person name="Goker M."/>
            <person name="Bristow J."/>
            <person name="Eisen J.A."/>
            <person name="Markowitz V."/>
            <person name="Hugenholtz P."/>
            <person name="Kyrpides N.C."/>
            <person name="Klenk H.P."/>
            <person name="Lapidus A."/>
        </authorList>
    </citation>
    <scope>NUCLEOTIDE SEQUENCE [LARGE SCALE GENOMIC DNA]</scope>
    <source>
        <strain evidence="8">ATCC 9321 / DSM 20548 / JCM 6508 / NCTC 11806 / PC1</strain>
    </source>
</reference>
<dbReference type="Pfam" id="PF03486">
    <property type="entry name" value="HI0933_like"/>
    <property type="match status" value="1"/>
</dbReference>
<proteinExistence type="predicted"/>
<dbReference type="AlphaFoldDB" id="C7REB3"/>
<dbReference type="STRING" id="525919.Apre_1505"/>
<dbReference type="Pfam" id="PF22780">
    <property type="entry name" value="HI0933_like_1st"/>
    <property type="match status" value="1"/>
</dbReference>
<evidence type="ECO:0000313" key="7">
    <source>
        <dbReference type="EMBL" id="ACV29526.1"/>
    </source>
</evidence>
<feature type="domain" description="RsdA/BaiN/AoA(So)-like insert" evidence="6">
    <location>
        <begin position="192"/>
        <end position="342"/>
    </location>
</feature>
<dbReference type="InterPro" id="IPR055178">
    <property type="entry name" value="RsdA/BaiN/AoA(So)-like_dom"/>
</dbReference>
<dbReference type="InterPro" id="IPR057661">
    <property type="entry name" value="RsdA/BaiN/AoA(So)_Rossmann"/>
</dbReference>
<dbReference type="InterPro" id="IPR036188">
    <property type="entry name" value="FAD/NAD-bd_sf"/>
</dbReference>
<keyword evidence="4" id="KW-0732">Signal</keyword>
<name>C7REB3_ANAPD</name>
<feature type="chain" id="PRO_5038549919" evidence="4">
    <location>
        <begin position="20"/>
        <end position="402"/>
    </location>
</feature>
<dbReference type="EMBL" id="CP001708">
    <property type="protein sequence ID" value="ACV29526.1"/>
    <property type="molecule type" value="Genomic_DNA"/>
</dbReference>
<evidence type="ECO:0000256" key="3">
    <source>
        <dbReference type="ARBA" id="ARBA00022827"/>
    </source>
</evidence>
<keyword evidence="3" id="KW-0274">FAD</keyword>
<evidence type="ECO:0000313" key="8">
    <source>
        <dbReference type="Proteomes" id="UP000002294"/>
    </source>
</evidence>
<evidence type="ECO:0000256" key="2">
    <source>
        <dbReference type="ARBA" id="ARBA00022630"/>
    </source>
</evidence>
<dbReference type="InterPro" id="IPR004792">
    <property type="entry name" value="BaiN-like"/>
</dbReference>
<keyword evidence="2" id="KW-0285">Flavoprotein</keyword>
<dbReference type="HOGENOM" id="CLU_025174_3_1_9"/>
<dbReference type="RefSeq" id="WP_015778424.1">
    <property type="nucleotide sequence ID" value="NC_013171.1"/>
</dbReference>
<dbReference type="PANTHER" id="PTHR42887">
    <property type="entry name" value="OS12G0638800 PROTEIN"/>
    <property type="match status" value="1"/>
</dbReference>
<dbReference type="SUPFAM" id="SSF160996">
    <property type="entry name" value="HI0933 insert domain-like"/>
    <property type="match status" value="1"/>
</dbReference>
<dbReference type="NCBIfam" id="TIGR00275">
    <property type="entry name" value="aminoacetone oxidase family FAD-binding enzyme"/>
    <property type="match status" value="1"/>
</dbReference>
<sequence>MKVFVIGAGVAGLAFASFAEGLDVTVIDSNEEAGRKLLATGNGRCNFTNLNYSRDFYQGENPDFPTYALDYFRNSDLIEYFGKLGIDSKSLPSGRNYPATMSARSVRDILYLSAKDKGKFIFNEKITGIDLEKKLIESDKNKYKYDILVLASGGITLKNSGSDGSVFEIIKDKQKITDLTYGITNYKTREKLSKKAKGTRVTAKASLYLGDKLIKESTDDVIFQSYGLTGTAILDLSNEISIGLKKSQKPMISLDLFPAYSREDLRKRIKDLAETFPKRTIGEILLGLINDRLIDDIVKKARISIDMLGKDLSDKDMDMLIKILKGMRFTVKDIHDKTNAQVTIGGVDTKFVDDRTMRSKIYQDLYFCGEILDVSGSCGGYNIQWAFSSAKLACDKIRSINV</sequence>
<dbReference type="Gene3D" id="2.40.30.10">
    <property type="entry name" value="Translation factors"/>
    <property type="match status" value="1"/>
</dbReference>
<dbReference type="Proteomes" id="UP000002294">
    <property type="component" value="Chromosome"/>
</dbReference>
<gene>
    <name evidence="7" type="ordered locus">Apre_1505</name>
</gene>
<evidence type="ECO:0000259" key="6">
    <source>
        <dbReference type="Pfam" id="PF22780"/>
    </source>
</evidence>